<evidence type="ECO:0000313" key="2">
    <source>
        <dbReference type="Proteomes" id="UP000199167"/>
    </source>
</evidence>
<accession>A0A1I0NGW4</accession>
<proteinExistence type="predicted"/>
<evidence type="ECO:0000313" key="1">
    <source>
        <dbReference type="EMBL" id="SEW00707.1"/>
    </source>
</evidence>
<protein>
    <submittedName>
        <fullName evidence="1">Uncharacterized protein</fullName>
    </submittedName>
</protein>
<dbReference type="Gene3D" id="2.40.160.90">
    <property type="match status" value="1"/>
</dbReference>
<dbReference type="EMBL" id="FOIZ01000001">
    <property type="protein sequence ID" value="SEW00707.1"/>
    <property type="molecule type" value="Genomic_DNA"/>
</dbReference>
<dbReference type="SUPFAM" id="SSF56925">
    <property type="entry name" value="OMPA-like"/>
    <property type="match status" value="1"/>
</dbReference>
<dbReference type="PROSITE" id="PS51257">
    <property type="entry name" value="PROKAR_LIPOPROTEIN"/>
    <property type="match status" value="1"/>
</dbReference>
<dbReference type="RefSeq" id="WP_089990116.1">
    <property type="nucleotide sequence ID" value="NZ_FOIZ01000001.1"/>
</dbReference>
<organism evidence="1 2">
    <name type="scientific">Cognatiyoonia koreensis</name>
    <dbReference type="NCBI Taxonomy" id="364200"/>
    <lineage>
        <taxon>Bacteria</taxon>
        <taxon>Pseudomonadati</taxon>
        <taxon>Pseudomonadota</taxon>
        <taxon>Alphaproteobacteria</taxon>
        <taxon>Rhodobacterales</taxon>
        <taxon>Paracoccaceae</taxon>
        <taxon>Cognatiyoonia</taxon>
    </lineage>
</organism>
<gene>
    <name evidence="1" type="ORF">SAMN04488515_0618</name>
</gene>
<name>A0A1I0NGW4_9RHOB</name>
<dbReference type="Proteomes" id="UP000199167">
    <property type="component" value="Unassembled WGS sequence"/>
</dbReference>
<dbReference type="InterPro" id="IPR011250">
    <property type="entry name" value="OMP/PagP_B-barrel"/>
</dbReference>
<keyword evidence="2" id="KW-1185">Reference proteome</keyword>
<dbReference type="OrthoDB" id="7651366at2"/>
<sequence>MNKFYALFAIGFAAGCSGGGDPDKVYVALDGTGETPVASTVAGASASFDRDTNTLTFNGEEGQINAAGDSVTFPSGATMSLSGLDNEYSRLFVLSGAESAFGAYGVSTDRRDIPSGSASYSGSSIVVVTAPEGVFDLTGDASVDVSFASGRADLTLDELSGTQATGLSAPDAVDDFGSIEISDIDLDGNRLRGGEATVDTDETDAFSAGAPGGVRGTLFGPDADEVGGSLEITGDAAAINGGFIAFQ</sequence>
<dbReference type="AlphaFoldDB" id="A0A1I0NGW4"/>
<reference evidence="1 2" key="1">
    <citation type="submission" date="2016-10" db="EMBL/GenBank/DDBJ databases">
        <authorList>
            <person name="de Groot N.N."/>
        </authorList>
    </citation>
    <scope>NUCLEOTIDE SEQUENCE [LARGE SCALE GENOMIC DNA]</scope>
    <source>
        <strain evidence="1 2">DSM 17925</strain>
    </source>
</reference>